<sequence length="323" mass="34510">MKKRQIILLFVIVSSFTVVESVQAAPLQIFTGYDLVDAVNAYRAVNGLPNLVVDPLLMLSAQMHAEYLAFQEGSMSGHVGVGGTDADARAAALGYPQVPGLDINENWAVLPVDADLDTLIHSAWGDSQHTHTMLHWMGQHVGAGVAMQDDSVVYVLNVAAFWGDAGLTVQPTTDAYPGLVDGDISISQYIAPVLIAEPDDQGRVYHQVLQGQTLWSIATTYGVTNDQIRTYNGLTSESMIYVGQRLLVMLVPTPSAVPPVTQAPLITDISTSQKESTTDMITTASPDEAQPDPAAEGGAWVLPGILLIAVLGFALVLMGQRRS</sequence>
<name>A0A117LGN1_9CHLR</name>
<reference evidence="5 6" key="1">
    <citation type="journal article" date="2015" name="MBio">
        <title>Genome-Resolved Metagenomic Analysis Reveals Roles for Candidate Phyla and Other Microbial Community Members in Biogeochemical Transformations in Oil Reservoirs.</title>
        <authorList>
            <person name="Hu P."/>
            <person name="Tom L."/>
            <person name="Singh A."/>
            <person name="Thomas B.C."/>
            <person name="Baker B.J."/>
            <person name="Piceno Y.M."/>
            <person name="Andersen G.L."/>
            <person name="Banfield J.F."/>
        </authorList>
    </citation>
    <scope>NUCLEOTIDE SEQUENCE [LARGE SCALE GENOMIC DNA]</scope>
    <source>
        <strain evidence="5">46_16</strain>
    </source>
</reference>
<evidence type="ECO:0000259" key="4">
    <source>
        <dbReference type="PROSITE" id="PS51782"/>
    </source>
</evidence>
<feature type="chain" id="PRO_5007150740" description="LysM domain-containing protein" evidence="3">
    <location>
        <begin position="25"/>
        <end position="323"/>
    </location>
</feature>
<dbReference type="SMART" id="SM00257">
    <property type="entry name" value="LysM"/>
    <property type="match status" value="1"/>
</dbReference>
<evidence type="ECO:0000256" key="1">
    <source>
        <dbReference type="SAM" id="MobiDB-lite"/>
    </source>
</evidence>
<dbReference type="InterPro" id="IPR014044">
    <property type="entry name" value="CAP_dom"/>
</dbReference>
<evidence type="ECO:0000313" key="6">
    <source>
        <dbReference type="Proteomes" id="UP000064249"/>
    </source>
</evidence>
<dbReference type="InterPro" id="IPR018392">
    <property type="entry name" value="LysM"/>
</dbReference>
<dbReference type="Pfam" id="PF00188">
    <property type="entry name" value="CAP"/>
    <property type="match status" value="1"/>
</dbReference>
<accession>A0A117LGN1</accession>
<keyword evidence="2" id="KW-0812">Transmembrane</keyword>
<dbReference type="PANTHER" id="PTHR31157">
    <property type="entry name" value="SCP DOMAIN-CONTAINING PROTEIN"/>
    <property type="match status" value="1"/>
</dbReference>
<dbReference type="EMBL" id="LGFU01000057">
    <property type="protein sequence ID" value="KUK46198.1"/>
    <property type="molecule type" value="Genomic_DNA"/>
</dbReference>
<dbReference type="SUPFAM" id="SSF55797">
    <property type="entry name" value="PR-1-like"/>
    <property type="match status" value="1"/>
</dbReference>
<dbReference type="Gene3D" id="3.10.350.10">
    <property type="entry name" value="LysM domain"/>
    <property type="match status" value="1"/>
</dbReference>
<feature type="domain" description="LysM" evidence="4">
    <location>
        <begin position="204"/>
        <end position="248"/>
    </location>
</feature>
<evidence type="ECO:0000256" key="3">
    <source>
        <dbReference type="SAM" id="SignalP"/>
    </source>
</evidence>
<keyword evidence="3" id="KW-0732">Signal</keyword>
<protein>
    <recommendedName>
        <fullName evidence="4">LysM domain-containing protein</fullName>
    </recommendedName>
</protein>
<feature type="transmembrane region" description="Helical" evidence="2">
    <location>
        <begin position="300"/>
        <end position="318"/>
    </location>
</feature>
<dbReference type="SUPFAM" id="SSF54106">
    <property type="entry name" value="LysM domain"/>
    <property type="match status" value="1"/>
</dbReference>
<evidence type="ECO:0000256" key="2">
    <source>
        <dbReference type="SAM" id="Phobius"/>
    </source>
</evidence>
<dbReference type="InterPro" id="IPR036779">
    <property type="entry name" value="LysM_dom_sf"/>
</dbReference>
<comment type="caution">
    <text evidence="5">The sequence shown here is derived from an EMBL/GenBank/DDBJ whole genome shotgun (WGS) entry which is preliminary data.</text>
</comment>
<keyword evidence="2" id="KW-0472">Membrane</keyword>
<organism evidence="5 6">
    <name type="scientific">Anaerolinea thermophila</name>
    <dbReference type="NCBI Taxonomy" id="167964"/>
    <lineage>
        <taxon>Bacteria</taxon>
        <taxon>Bacillati</taxon>
        <taxon>Chloroflexota</taxon>
        <taxon>Anaerolineae</taxon>
        <taxon>Anaerolineales</taxon>
        <taxon>Anaerolineaceae</taxon>
        <taxon>Anaerolinea</taxon>
    </lineage>
</organism>
<evidence type="ECO:0000313" key="5">
    <source>
        <dbReference type="EMBL" id="KUK46198.1"/>
    </source>
</evidence>
<dbReference type="Gene3D" id="3.40.33.10">
    <property type="entry name" value="CAP"/>
    <property type="match status" value="1"/>
</dbReference>
<gene>
    <name evidence="5" type="ORF">XD73_0931</name>
</gene>
<feature type="compositionally biased region" description="Polar residues" evidence="1">
    <location>
        <begin position="268"/>
        <end position="285"/>
    </location>
</feature>
<feature type="signal peptide" evidence="3">
    <location>
        <begin position="1"/>
        <end position="24"/>
    </location>
</feature>
<dbReference type="PANTHER" id="PTHR31157:SF1">
    <property type="entry name" value="SCP DOMAIN-CONTAINING PROTEIN"/>
    <property type="match status" value="1"/>
</dbReference>
<dbReference type="InterPro" id="IPR035940">
    <property type="entry name" value="CAP_sf"/>
</dbReference>
<dbReference type="Proteomes" id="UP000064249">
    <property type="component" value="Unassembled WGS sequence"/>
</dbReference>
<dbReference type="PROSITE" id="PS51782">
    <property type="entry name" value="LYSM"/>
    <property type="match status" value="1"/>
</dbReference>
<dbReference type="Pfam" id="PF01476">
    <property type="entry name" value="LysM"/>
    <property type="match status" value="1"/>
</dbReference>
<dbReference type="CDD" id="cd00118">
    <property type="entry name" value="LysM"/>
    <property type="match status" value="1"/>
</dbReference>
<keyword evidence="2" id="KW-1133">Transmembrane helix</keyword>
<dbReference type="CDD" id="cd05379">
    <property type="entry name" value="CAP_bacterial"/>
    <property type="match status" value="1"/>
</dbReference>
<proteinExistence type="predicted"/>
<dbReference type="AlphaFoldDB" id="A0A117LGN1"/>
<feature type="region of interest" description="Disordered" evidence="1">
    <location>
        <begin position="268"/>
        <end position="293"/>
    </location>
</feature>